<evidence type="ECO:0000313" key="3">
    <source>
        <dbReference type="EMBL" id="GHB76143.1"/>
    </source>
</evidence>
<dbReference type="InterPro" id="IPR036396">
    <property type="entry name" value="Cyt_P450_sf"/>
</dbReference>
<dbReference type="PANTHER" id="PTHR46696:SF4">
    <property type="entry name" value="BIOTIN BIOSYNTHESIS CYTOCHROME P450"/>
    <property type="match status" value="1"/>
</dbReference>
<dbReference type="EMBL" id="BMVP01000013">
    <property type="protein sequence ID" value="GHB76143.1"/>
    <property type="molecule type" value="Genomic_DNA"/>
</dbReference>
<keyword evidence="4" id="KW-1185">Reference proteome</keyword>
<feature type="region of interest" description="Disordered" evidence="2">
    <location>
        <begin position="1"/>
        <end position="29"/>
    </location>
</feature>
<reference evidence="4" key="1">
    <citation type="journal article" date="2019" name="Int. J. Syst. Evol. Microbiol.">
        <title>The Global Catalogue of Microorganisms (GCM) 10K type strain sequencing project: providing services to taxonomists for standard genome sequencing and annotation.</title>
        <authorList>
            <consortium name="The Broad Institute Genomics Platform"/>
            <consortium name="The Broad Institute Genome Sequencing Center for Infectious Disease"/>
            <person name="Wu L."/>
            <person name="Ma J."/>
        </authorList>
    </citation>
    <scope>NUCLEOTIDE SEQUENCE [LARGE SCALE GENOMIC DNA]</scope>
    <source>
        <strain evidence="4">JCM 4738</strain>
    </source>
</reference>
<feature type="compositionally biased region" description="Pro residues" evidence="2">
    <location>
        <begin position="8"/>
        <end position="17"/>
    </location>
</feature>
<dbReference type="InterPro" id="IPR030958">
    <property type="entry name" value="P450-rel_GT_act"/>
</dbReference>
<gene>
    <name evidence="3" type="ORF">GCM10010347_53330</name>
</gene>
<comment type="caution">
    <text evidence="3">The sequence shown here is derived from an EMBL/GenBank/DDBJ whole genome shotgun (WGS) entry which is preliminary data.</text>
</comment>
<comment type="similarity">
    <text evidence="1">Belongs to the cytochrome P450 family.</text>
</comment>
<name>A0ABQ3F4I3_9ACTN</name>
<dbReference type="NCBIfam" id="TIGR04515">
    <property type="entry name" value="P450_rel_GT_act"/>
    <property type="match status" value="1"/>
</dbReference>
<proteinExistence type="inferred from homology"/>
<protein>
    <recommendedName>
        <fullName evidence="5">Cytochrome P450</fullName>
    </recommendedName>
</protein>
<sequence>MTSTLPAPTLPPAPQPSPESGRDIARRARGSQLTRAAQWFAGIAGDPYGLLLRAGTDDPAAFEERVRALGPLHHSELLDTWVTADHAVAREVLEHPAFDGPGPAAGDPGDDPLPYRSTALTLDRAGAARLAALTAFGGPLLHVPDGTGAEEQAAAHARTLLAGLGRRFDLAEDFARPLMGPVLAGQLGLPASAHAEFARILPGCRHALDGLLCPQTHATARAAEAAEEAMAALLARAFDGAGADAVRARLVVAVSAAEATAVLLVNAVRALLAEPGAWQRVAAGPAAARAAVEHTLRVAPPVRLETRVARTGVTLAGTPLRAGARVTVLVAAAGRDPRAPEDAGPLGLPGDLHFALSAHLVRANAGAALRVLAETLPDLRTVGEPVIRPRSPVLRAPARFPVATAA</sequence>
<organism evidence="3 4">
    <name type="scientific">Streptomyces cirratus</name>
    <dbReference type="NCBI Taxonomy" id="68187"/>
    <lineage>
        <taxon>Bacteria</taxon>
        <taxon>Bacillati</taxon>
        <taxon>Actinomycetota</taxon>
        <taxon>Actinomycetes</taxon>
        <taxon>Kitasatosporales</taxon>
        <taxon>Streptomycetaceae</taxon>
        <taxon>Streptomyces</taxon>
    </lineage>
</organism>
<dbReference type="Gene3D" id="1.10.630.10">
    <property type="entry name" value="Cytochrome P450"/>
    <property type="match status" value="1"/>
</dbReference>
<evidence type="ECO:0000256" key="2">
    <source>
        <dbReference type="SAM" id="MobiDB-lite"/>
    </source>
</evidence>
<dbReference type="Proteomes" id="UP000642673">
    <property type="component" value="Unassembled WGS sequence"/>
</dbReference>
<dbReference type="CDD" id="cd11036">
    <property type="entry name" value="AknT-like"/>
    <property type="match status" value="1"/>
</dbReference>
<dbReference type="PANTHER" id="PTHR46696">
    <property type="entry name" value="P450, PUTATIVE (EUROFUNG)-RELATED"/>
    <property type="match status" value="1"/>
</dbReference>
<evidence type="ECO:0008006" key="5">
    <source>
        <dbReference type="Google" id="ProtNLM"/>
    </source>
</evidence>
<evidence type="ECO:0000256" key="1">
    <source>
        <dbReference type="ARBA" id="ARBA00010617"/>
    </source>
</evidence>
<evidence type="ECO:0000313" key="4">
    <source>
        <dbReference type="Proteomes" id="UP000642673"/>
    </source>
</evidence>
<dbReference type="RefSeq" id="WP_190186766.1">
    <property type="nucleotide sequence ID" value="NZ_JBHSYU010000002.1"/>
</dbReference>
<accession>A0ABQ3F4I3</accession>
<dbReference type="SUPFAM" id="SSF48264">
    <property type="entry name" value="Cytochrome P450"/>
    <property type="match status" value="1"/>
</dbReference>